<feature type="non-terminal residue" evidence="1">
    <location>
        <position position="94"/>
    </location>
</feature>
<sequence length="94" mass="9296">VEQGVDVGDADAQAAGGGAVDVQLDLLAAGLRVGVQAGDLGQGAQRRLDLGRPFAQHAEVVGAQAELVGGVGRAAPDADVFGRLHEHLHAGGVA</sequence>
<proteinExistence type="predicted"/>
<dbReference type="EMBL" id="BKCJ011809834">
    <property type="protein sequence ID" value="GFD54761.1"/>
    <property type="molecule type" value="Genomic_DNA"/>
</dbReference>
<dbReference type="AlphaFoldDB" id="A0A699XD68"/>
<name>A0A699XD68_TANCI</name>
<organism evidence="1">
    <name type="scientific">Tanacetum cinerariifolium</name>
    <name type="common">Dalmatian daisy</name>
    <name type="synonym">Chrysanthemum cinerariifolium</name>
    <dbReference type="NCBI Taxonomy" id="118510"/>
    <lineage>
        <taxon>Eukaryota</taxon>
        <taxon>Viridiplantae</taxon>
        <taxon>Streptophyta</taxon>
        <taxon>Embryophyta</taxon>
        <taxon>Tracheophyta</taxon>
        <taxon>Spermatophyta</taxon>
        <taxon>Magnoliopsida</taxon>
        <taxon>eudicotyledons</taxon>
        <taxon>Gunneridae</taxon>
        <taxon>Pentapetalae</taxon>
        <taxon>asterids</taxon>
        <taxon>campanulids</taxon>
        <taxon>Asterales</taxon>
        <taxon>Asteraceae</taxon>
        <taxon>Asteroideae</taxon>
        <taxon>Anthemideae</taxon>
        <taxon>Anthemidinae</taxon>
        <taxon>Tanacetum</taxon>
    </lineage>
</organism>
<evidence type="ECO:0000313" key="1">
    <source>
        <dbReference type="EMBL" id="GFD54761.1"/>
    </source>
</evidence>
<protein>
    <submittedName>
        <fullName evidence="1">Uncharacterized protein</fullName>
    </submittedName>
</protein>
<comment type="caution">
    <text evidence="1">The sequence shown here is derived from an EMBL/GenBank/DDBJ whole genome shotgun (WGS) entry which is preliminary data.</text>
</comment>
<accession>A0A699XD68</accession>
<feature type="non-terminal residue" evidence="1">
    <location>
        <position position="1"/>
    </location>
</feature>
<gene>
    <name evidence="1" type="ORF">Tci_926730</name>
</gene>
<reference evidence="1" key="1">
    <citation type="journal article" date="2019" name="Sci. Rep.">
        <title>Draft genome of Tanacetum cinerariifolium, the natural source of mosquito coil.</title>
        <authorList>
            <person name="Yamashiro T."/>
            <person name="Shiraishi A."/>
            <person name="Satake H."/>
            <person name="Nakayama K."/>
        </authorList>
    </citation>
    <scope>NUCLEOTIDE SEQUENCE</scope>
</reference>